<organism evidence="2 3">
    <name type="scientific">Punica granatum</name>
    <name type="common">Pomegranate</name>
    <dbReference type="NCBI Taxonomy" id="22663"/>
    <lineage>
        <taxon>Eukaryota</taxon>
        <taxon>Viridiplantae</taxon>
        <taxon>Streptophyta</taxon>
        <taxon>Embryophyta</taxon>
        <taxon>Tracheophyta</taxon>
        <taxon>Spermatophyta</taxon>
        <taxon>Magnoliopsida</taxon>
        <taxon>eudicotyledons</taxon>
        <taxon>Gunneridae</taxon>
        <taxon>Pentapetalae</taxon>
        <taxon>rosids</taxon>
        <taxon>malvids</taxon>
        <taxon>Myrtales</taxon>
        <taxon>Lythraceae</taxon>
        <taxon>Punica</taxon>
    </lineage>
</organism>
<reference evidence="2 3" key="1">
    <citation type="submission" date="2017-11" db="EMBL/GenBank/DDBJ databases">
        <title>De-novo sequencing of pomegranate (Punica granatum L.) genome.</title>
        <authorList>
            <person name="Akparov Z."/>
            <person name="Amiraslanov A."/>
            <person name="Hajiyeva S."/>
            <person name="Abbasov M."/>
            <person name="Kaur K."/>
            <person name="Hamwieh A."/>
            <person name="Solovyev V."/>
            <person name="Salamov A."/>
            <person name="Braich B."/>
            <person name="Kosarev P."/>
            <person name="Mahmoud A."/>
            <person name="Hajiyev E."/>
            <person name="Babayeva S."/>
            <person name="Izzatullayeva V."/>
            <person name="Mammadov A."/>
            <person name="Mammadov A."/>
            <person name="Sharifova S."/>
            <person name="Ojaghi J."/>
            <person name="Eynullazada K."/>
            <person name="Bayramov B."/>
            <person name="Abdulazimova A."/>
            <person name="Shahmuradov I."/>
        </authorList>
    </citation>
    <scope>NUCLEOTIDE SEQUENCE [LARGE SCALE GENOMIC DNA]</scope>
    <source>
        <strain evidence="3">cv. AG2017</strain>
        <tissue evidence="2">Leaf</tissue>
    </source>
</reference>
<dbReference type="Pfam" id="PF23755">
    <property type="entry name" value="Ig-like_IP5PC_F"/>
    <property type="match status" value="1"/>
</dbReference>
<evidence type="ECO:0000259" key="1">
    <source>
        <dbReference type="Pfam" id="PF23755"/>
    </source>
</evidence>
<dbReference type="STRING" id="22663.A0A2I0HR94"/>
<protein>
    <recommendedName>
        <fullName evidence="1">IP5PC-F immunoglobulin-like domain-containing protein</fullName>
    </recommendedName>
</protein>
<dbReference type="InterPro" id="IPR056455">
    <property type="entry name" value="Ig-like_IP5PC_F"/>
</dbReference>
<dbReference type="EMBL" id="PGOL01006039">
    <property type="protein sequence ID" value="PKI34229.1"/>
    <property type="molecule type" value="Genomic_DNA"/>
</dbReference>
<name>A0A2I0HR94_PUNGR</name>
<dbReference type="AlphaFoldDB" id="A0A2I0HR94"/>
<dbReference type="Proteomes" id="UP000233551">
    <property type="component" value="Unassembled WGS sequence"/>
</dbReference>
<gene>
    <name evidence="2" type="ORF">CRG98_045386</name>
</gene>
<evidence type="ECO:0000313" key="2">
    <source>
        <dbReference type="EMBL" id="PKI34229.1"/>
    </source>
</evidence>
<sequence>MKTTSILHITNKSRKDIALFQIVMMVGVSVIKDRQAADHRTRVSFGIPPWLKGCLLYEEPSMRYQDPLPPFTINCFRGMDEGLLALENLLRNVPVLEEVVLVCDRCMLKEKKHLDEYYFSMLPRTLKHCRIHIMHQFLWISCFVTDSLQVQSAGYAVYYHYYIFNLDANTGDFFYQILFLLGWYITCNSARKGLKGFLNSFEFGIC</sequence>
<keyword evidence="3" id="KW-1185">Reference proteome</keyword>
<evidence type="ECO:0000313" key="3">
    <source>
        <dbReference type="Proteomes" id="UP000233551"/>
    </source>
</evidence>
<feature type="domain" description="IP5PC-F immunoglobulin-like" evidence="1">
    <location>
        <begin position="3"/>
        <end position="52"/>
    </location>
</feature>
<comment type="caution">
    <text evidence="2">The sequence shown here is derived from an EMBL/GenBank/DDBJ whole genome shotgun (WGS) entry which is preliminary data.</text>
</comment>
<proteinExistence type="predicted"/>
<accession>A0A2I0HR94</accession>